<keyword evidence="3" id="KW-1185">Reference proteome</keyword>
<organism evidence="2 3">
    <name type="scientific">Streptomyces termitum</name>
    <dbReference type="NCBI Taxonomy" id="67368"/>
    <lineage>
        <taxon>Bacteria</taxon>
        <taxon>Bacillati</taxon>
        <taxon>Actinomycetota</taxon>
        <taxon>Actinomycetes</taxon>
        <taxon>Kitasatosporales</taxon>
        <taxon>Streptomycetaceae</taxon>
        <taxon>Streptomyces</taxon>
    </lineage>
</organism>
<evidence type="ECO:0000313" key="3">
    <source>
        <dbReference type="Proteomes" id="UP000644020"/>
    </source>
</evidence>
<dbReference type="EMBL" id="BMUL01000020">
    <property type="protein sequence ID" value="GHB05831.1"/>
    <property type="molecule type" value="Genomic_DNA"/>
</dbReference>
<reference evidence="2" key="2">
    <citation type="submission" date="2020-09" db="EMBL/GenBank/DDBJ databases">
        <authorList>
            <person name="Sun Q."/>
            <person name="Ohkuma M."/>
        </authorList>
    </citation>
    <scope>NUCLEOTIDE SEQUENCE</scope>
    <source>
        <strain evidence="2">JCM 4518</strain>
    </source>
</reference>
<reference evidence="2" key="1">
    <citation type="journal article" date="2014" name="Int. J. Syst. Evol. Microbiol.">
        <title>Complete genome sequence of Corynebacterium casei LMG S-19264T (=DSM 44701T), isolated from a smear-ripened cheese.</title>
        <authorList>
            <consortium name="US DOE Joint Genome Institute (JGI-PGF)"/>
            <person name="Walter F."/>
            <person name="Albersmeier A."/>
            <person name="Kalinowski J."/>
            <person name="Ruckert C."/>
        </authorList>
    </citation>
    <scope>NUCLEOTIDE SEQUENCE</scope>
    <source>
        <strain evidence="2">JCM 4518</strain>
    </source>
</reference>
<feature type="compositionally biased region" description="Low complexity" evidence="1">
    <location>
        <begin position="120"/>
        <end position="134"/>
    </location>
</feature>
<evidence type="ECO:0000256" key="1">
    <source>
        <dbReference type="SAM" id="MobiDB-lite"/>
    </source>
</evidence>
<accession>A0A918T8W1</accession>
<evidence type="ECO:0000313" key="2">
    <source>
        <dbReference type="EMBL" id="GHB05831.1"/>
    </source>
</evidence>
<dbReference type="Proteomes" id="UP000644020">
    <property type="component" value="Unassembled WGS sequence"/>
</dbReference>
<dbReference type="AlphaFoldDB" id="A0A918T8W1"/>
<feature type="region of interest" description="Disordered" evidence="1">
    <location>
        <begin position="70"/>
        <end position="144"/>
    </location>
</feature>
<comment type="caution">
    <text evidence="2">The sequence shown here is derived from an EMBL/GenBank/DDBJ whole genome shotgun (WGS) entry which is preliminary data.</text>
</comment>
<protein>
    <submittedName>
        <fullName evidence="2">Uncharacterized protein</fullName>
    </submittedName>
</protein>
<gene>
    <name evidence="2" type="ORF">GCM10010305_56260</name>
</gene>
<proteinExistence type="predicted"/>
<name>A0A918T8W1_9ACTN</name>
<sequence length="144" mass="13560">MRERTGPAVTAGRGGAGGRAPVLLLLLALVALFAGLCHGTPAHAAPASGPVGHAATGAAVAVASPVHGPVPHGCGEGGEGHVVDLPVSAATAAAPQLDPPGPSAAADAGDTPPPPGAVPPGGRTRAGPRPAPGRLLIALGVDRN</sequence>
<dbReference type="RefSeq" id="WP_189982478.1">
    <property type="nucleotide sequence ID" value="NZ_BMUL01000020.1"/>
</dbReference>